<protein>
    <submittedName>
        <fullName evidence="2">Uncharacterized protein</fullName>
    </submittedName>
</protein>
<evidence type="ECO:0000313" key="3">
    <source>
        <dbReference type="Proteomes" id="UP001190700"/>
    </source>
</evidence>
<comment type="caution">
    <text evidence="2">The sequence shown here is derived from an EMBL/GenBank/DDBJ whole genome shotgun (WGS) entry which is preliminary data.</text>
</comment>
<dbReference type="Proteomes" id="UP001190700">
    <property type="component" value="Unassembled WGS sequence"/>
</dbReference>
<name>A0AAE0KZG2_9CHLO</name>
<evidence type="ECO:0000256" key="1">
    <source>
        <dbReference type="SAM" id="MobiDB-lite"/>
    </source>
</evidence>
<organism evidence="2 3">
    <name type="scientific">Cymbomonas tetramitiformis</name>
    <dbReference type="NCBI Taxonomy" id="36881"/>
    <lineage>
        <taxon>Eukaryota</taxon>
        <taxon>Viridiplantae</taxon>
        <taxon>Chlorophyta</taxon>
        <taxon>Pyramimonadophyceae</taxon>
        <taxon>Pyramimonadales</taxon>
        <taxon>Pyramimonadaceae</taxon>
        <taxon>Cymbomonas</taxon>
    </lineage>
</organism>
<proteinExistence type="predicted"/>
<gene>
    <name evidence="2" type="ORF">CYMTET_24883</name>
</gene>
<keyword evidence="3" id="KW-1185">Reference proteome</keyword>
<feature type="region of interest" description="Disordered" evidence="1">
    <location>
        <begin position="188"/>
        <end position="243"/>
    </location>
</feature>
<evidence type="ECO:0000313" key="2">
    <source>
        <dbReference type="EMBL" id="KAK3266493.1"/>
    </source>
</evidence>
<sequence length="243" mass="26478">MGAWPYIVVSDDARLRRWERQLGTAWYLADATKAKEPVQPFDPDDQFWRPSARARAALRRATLITHPDGEYKGIPYMGRRKPSMGSGPPMDPAAGVQARGLEAGEIPTVEAVKNIEISYVDLSDDPPTSPAYSPTSPEYCPTSPSESDAVVPDLSVCTVKDCVRCAQDRKLGATVDPIQETNTEHPAVETMTGGAGGSRGLVVDPPTSSDGDTDAAPRRMPKRSRKNVAPNRAKYPLAKYPRW</sequence>
<dbReference type="EMBL" id="LGRX02013022">
    <property type="protein sequence ID" value="KAK3266493.1"/>
    <property type="molecule type" value="Genomic_DNA"/>
</dbReference>
<dbReference type="AlphaFoldDB" id="A0AAE0KZG2"/>
<accession>A0AAE0KZG2</accession>
<reference evidence="2 3" key="1">
    <citation type="journal article" date="2015" name="Genome Biol. Evol.">
        <title>Comparative Genomics of a Bacterivorous Green Alga Reveals Evolutionary Causalities and Consequences of Phago-Mixotrophic Mode of Nutrition.</title>
        <authorList>
            <person name="Burns J.A."/>
            <person name="Paasch A."/>
            <person name="Narechania A."/>
            <person name="Kim E."/>
        </authorList>
    </citation>
    <scope>NUCLEOTIDE SEQUENCE [LARGE SCALE GENOMIC DNA]</scope>
    <source>
        <strain evidence="2 3">PLY_AMNH</strain>
    </source>
</reference>
<feature type="region of interest" description="Disordered" evidence="1">
    <location>
        <begin position="121"/>
        <end position="146"/>
    </location>
</feature>